<evidence type="ECO:0000256" key="9">
    <source>
        <dbReference type="ARBA" id="ARBA00023157"/>
    </source>
</evidence>
<keyword evidence="6" id="KW-1133">Transmembrane helix</keyword>
<reference evidence="13 14" key="2">
    <citation type="submission" date="2024-07" db="EMBL/GenBank/DDBJ databases">
        <authorList>
            <person name="Akdeniz Z."/>
        </authorList>
    </citation>
    <scope>NUCLEOTIDE SEQUENCE [LARGE SCALE GENOMIC DNA]</scope>
</reference>
<gene>
    <name evidence="13" type="ORF">HINF_LOCUS20462</name>
    <name evidence="12" type="ORF">HINF_LOCUS39280</name>
</gene>
<organism evidence="12">
    <name type="scientific">Hexamita inflata</name>
    <dbReference type="NCBI Taxonomy" id="28002"/>
    <lineage>
        <taxon>Eukaryota</taxon>
        <taxon>Metamonada</taxon>
        <taxon>Diplomonadida</taxon>
        <taxon>Hexamitidae</taxon>
        <taxon>Hexamitinae</taxon>
        <taxon>Hexamita</taxon>
    </lineage>
</organism>
<dbReference type="EMBL" id="CATOUU010000825">
    <property type="protein sequence ID" value="CAI9951635.1"/>
    <property type="molecule type" value="Genomic_DNA"/>
</dbReference>
<evidence type="ECO:0000313" key="13">
    <source>
        <dbReference type="EMBL" id="CAL6007078.1"/>
    </source>
</evidence>
<accession>A0AA86QHC0</accession>
<dbReference type="GO" id="GO:0005886">
    <property type="term" value="C:plasma membrane"/>
    <property type="evidence" value="ECO:0007669"/>
    <property type="project" value="UniProtKB-SubCell"/>
</dbReference>
<keyword evidence="5" id="KW-0732">Signal</keyword>
<evidence type="ECO:0000256" key="10">
    <source>
        <dbReference type="ARBA" id="ARBA00023303"/>
    </source>
</evidence>
<dbReference type="PANTHER" id="PTHR46473">
    <property type="entry name" value="GH08155P"/>
    <property type="match status" value="1"/>
</dbReference>
<keyword evidence="4" id="KW-0812">Transmembrane</keyword>
<evidence type="ECO:0000256" key="3">
    <source>
        <dbReference type="ARBA" id="ARBA00022475"/>
    </source>
</evidence>
<evidence type="ECO:0000256" key="4">
    <source>
        <dbReference type="ARBA" id="ARBA00022692"/>
    </source>
</evidence>
<dbReference type="PANTHER" id="PTHR46473:SF10">
    <property type="entry name" value="LD45603P-RELATED"/>
    <property type="match status" value="1"/>
</dbReference>
<sequence length="379" mass="42982">MQIDWSRQNLTSEQLEAKLQQFLDSEQMLMSLNLSDNQISDLSPLYRVLQSQYVCNTLKILNLSTNKLTHVSIKKLPGLFSLDLSYNESIHEVSFEEVPSLKMIDLRFCAIDDVSLLNIMQSSIKPKNLRLQGNKITDLGIQTLIDNKFLHDKLLNLTSLELKNTLTQKYFQINQIVKELPQQHKPKQVLAPIGNDSRHSSARSVSGALGQIKKKTINDYLEQLDKVHNEAIQKQQLSKEMDKQLQENQQVQEIAEQTYPQSLVETLVGNKYKIFREVPEMCAQAHVCVALTVGVKLQNDLEEAIAYGFARKVGTIFCKDKKGSQYDCRQRCGIVLSLIQKKISDLDEQQQKINDQKEFTGTNATGGDLGLVVIGKGFK</sequence>
<comment type="subcellular location">
    <subcellularLocation>
        <location evidence="1">Cell membrane</location>
        <topology evidence="1">Single-pass membrane protein</topology>
    </subcellularLocation>
</comment>
<dbReference type="InterPro" id="IPR051432">
    <property type="entry name" value="KCNMA1_auxiliary"/>
</dbReference>
<evidence type="ECO:0000313" key="12">
    <source>
        <dbReference type="EMBL" id="CAI9951635.1"/>
    </source>
</evidence>
<evidence type="ECO:0000256" key="11">
    <source>
        <dbReference type="SAM" id="Coils"/>
    </source>
</evidence>
<keyword evidence="7" id="KW-0406">Ion transport</keyword>
<dbReference type="Pfam" id="PF13516">
    <property type="entry name" value="LRR_6"/>
    <property type="match status" value="1"/>
</dbReference>
<keyword evidence="10" id="KW-0407">Ion channel</keyword>
<dbReference type="Proteomes" id="UP001642409">
    <property type="component" value="Unassembled WGS sequence"/>
</dbReference>
<evidence type="ECO:0000256" key="6">
    <source>
        <dbReference type="ARBA" id="ARBA00022989"/>
    </source>
</evidence>
<proteinExistence type="predicted"/>
<evidence type="ECO:0000256" key="7">
    <source>
        <dbReference type="ARBA" id="ARBA00023065"/>
    </source>
</evidence>
<dbReference type="AlphaFoldDB" id="A0AA86QHC0"/>
<keyword evidence="9" id="KW-1015">Disulfide bond</keyword>
<evidence type="ECO:0000256" key="5">
    <source>
        <dbReference type="ARBA" id="ARBA00022729"/>
    </source>
</evidence>
<dbReference type="Pfam" id="PF13855">
    <property type="entry name" value="LRR_8"/>
    <property type="match status" value="1"/>
</dbReference>
<keyword evidence="3" id="KW-1003">Cell membrane</keyword>
<dbReference type="InterPro" id="IPR032675">
    <property type="entry name" value="LRR_dom_sf"/>
</dbReference>
<dbReference type="PROSITE" id="PS51450">
    <property type="entry name" value="LRR"/>
    <property type="match status" value="1"/>
</dbReference>
<dbReference type="EMBL" id="CAXDID020000055">
    <property type="protein sequence ID" value="CAL6007078.1"/>
    <property type="molecule type" value="Genomic_DNA"/>
</dbReference>
<evidence type="ECO:0000256" key="1">
    <source>
        <dbReference type="ARBA" id="ARBA00004162"/>
    </source>
</evidence>
<keyword evidence="2" id="KW-0813">Transport</keyword>
<reference evidence="12" key="1">
    <citation type="submission" date="2023-06" db="EMBL/GenBank/DDBJ databases">
        <authorList>
            <person name="Kurt Z."/>
        </authorList>
    </citation>
    <scope>NUCLEOTIDE SEQUENCE</scope>
</reference>
<dbReference type="GO" id="GO:0034220">
    <property type="term" value="P:monoatomic ion transmembrane transport"/>
    <property type="evidence" value="ECO:0007669"/>
    <property type="project" value="UniProtKB-KW"/>
</dbReference>
<keyword evidence="8" id="KW-0472">Membrane</keyword>
<name>A0AA86QHC0_9EUKA</name>
<protein>
    <submittedName>
        <fullName evidence="12">Uncharacterized protein</fullName>
    </submittedName>
</protein>
<keyword evidence="11" id="KW-0175">Coiled coil</keyword>
<dbReference type="SUPFAM" id="SSF52047">
    <property type="entry name" value="RNI-like"/>
    <property type="match status" value="1"/>
</dbReference>
<comment type="caution">
    <text evidence="12">The sequence shown here is derived from an EMBL/GenBank/DDBJ whole genome shotgun (WGS) entry which is preliminary data.</text>
</comment>
<dbReference type="InterPro" id="IPR001611">
    <property type="entry name" value="Leu-rich_rpt"/>
</dbReference>
<dbReference type="Gene3D" id="3.80.10.10">
    <property type="entry name" value="Ribonuclease Inhibitor"/>
    <property type="match status" value="1"/>
</dbReference>
<keyword evidence="14" id="KW-1185">Reference proteome</keyword>
<evidence type="ECO:0000313" key="14">
    <source>
        <dbReference type="Proteomes" id="UP001642409"/>
    </source>
</evidence>
<evidence type="ECO:0000256" key="8">
    <source>
        <dbReference type="ARBA" id="ARBA00023136"/>
    </source>
</evidence>
<evidence type="ECO:0000256" key="2">
    <source>
        <dbReference type="ARBA" id="ARBA00022448"/>
    </source>
</evidence>
<feature type="coiled-coil region" evidence="11">
    <location>
        <begin position="227"/>
        <end position="254"/>
    </location>
</feature>